<comment type="similarity">
    <text evidence="2">Belongs to the bacterial solute-binding protein SsuA/TauA family.</text>
</comment>
<proteinExistence type="inferred from homology"/>
<reference evidence="4 5" key="1">
    <citation type="submission" date="2018-03" db="EMBL/GenBank/DDBJ databases">
        <title>Genomic Encyclopedia of Archaeal and Bacterial Type Strains, Phase II (KMG-II): from individual species to whole genera.</title>
        <authorList>
            <person name="Goeker M."/>
        </authorList>
    </citation>
    <scope>NUCLEOTIDE SEQUENCE [LARGE SCALE GENOMIC DNA]</scope>
    <source>
        <strain evidence="4 5">DSM 17586</strain>
    </source>
</reference>
<dbReference type="Proteomes" id="UP000242133">
    <property type="component" value="Unassembled WGS sequence"/>
</dbReference>
<evidence type="ECO:0000256" key="2">
    <source>
        <dbReference type="ARBA" id="ARBA00010742"/>
    </source>
</evidence>
<dbReference type="AlphaFoldDB" id="A0A2P8ESN3"/>
<dbReference type="PANTHER" id="PTHR30024:SF47">
    <property type="entry name" value="TAURINE-BINDING PERIPLASMIC PROTEIN"/>
    <property type="match status" value="1"/>
</dbReference>
<keyword evidence="5" id="KW-1185">Reference proteome</keyword>
<evidence type="ECO:0000313" key="5">
    <source>
        <dbReference type="Proteomes" id="UP000242133"/>
    </source>
</evidence>
<dbReference type="SUPFAM" id="SSF53850">
    <property type="entry name" value="Periplasmic binding protein-like II"/>
    <property type="match status" value="1"/>
</dbReference>
<sequence length="319" mass="34835">MKIQRCLLWLPSVLSLLLITGCLSAPTPPIKLGTNLWSGYEPLYVGRAQSLLAEDEVALVELLSASEVMRAFRNGAIDAAALTLDEVISLRHSGLKPVIIQVADISRGADVILGREGMRTVSDLRGQRVGVEATALGAYMLSRALSLHQLSLDEIDVVHLEVNEHRDAFLRGTVDAVVTFEPVSQQLLEAGAVSLFDSSMIPGEIVDVLVMREGLLDSHHHQIQHLITAWQQSLVWIREHPDAAAAQMSKRLKLTPAEVLQSQSLLEMPNAARSADMMRGSPSALRRQAEALAASMHAHKLIDTLPDLEGLVYSRYPDA</sequence>
<dbReference type="PANTHER" id="PTHR30024">
    <property type="entry name" value="ALIPHATIC SULFONATES-BINDING PROTEIN-RELATED"/>
    <property type="match status" value="1"/>
</dbReference>
<evidence type="ECO:0000256" key="3">
    <source>
        <dbReference type="ARBA" id="ARBA00022729"/>
    </source>
</evidence>
<name>A0A2P8ESN3_9GAMM</name>
<evidence type="ECO:0000313" key="4">
    <source>
        <dbReference type="EMBL" id="PSL12480.1"/>
    </source>
</evidence>
<dbReference type="EMBL" id="PYGI01000017">
    <property type="protein sequence ID" value="PSL12480.1"/>
    <property type="molecule type" value="Genomic_DNA"/>
</dbReference>
<dbReference type="PROSITE" id="PS51257">
    <property type="entry name" value="PROKAR_LIPOPROTEIN"/>
    <property type="match status" value="1"/>
</dbReference>
<dbReference type="Pfam" id="PF13379">
    <property type="entry name" value="NMT1_2"/>
    <property type="match status" value="1"/>
</dbReference>
<dbReference type="RefSeq" id="WP_170069337.1">
    <property type="nucleotide sequence ID" value="NZ_PYGI01000017.1"/>
</dbReference>
<organism evidence="4 5">
    <name type="scientific">Marinobacterium halophilum</name>
    <dbReference type="NCBI Taxonomy" id="267374"/>
    <lineage>
        <taxon>Bacteria</taxon>
        <taxon>Pseudomonadati</taxon>
        <taxon>Pseudomonadota</taxon>
        <taxon>Gammaproteobacteria</taxon>
        <taxon>Oceanospirillales</taxon>
        <taxon>Oceanospirillaceae</taxon>
        <taxon>Marinobacterium</taxon>
    </lineage>
</organism>
<protein>
    <submittedName>
        <fullName evidence="4">NitT/TauT family transport system substrate-binding protein</fullName>
    </submittedName>
</protein>
<keyword evidence="3" id="KW-0732">Signal</keyword>
<dbReference type="Gene3D" id="3.40.190.10">
    <property type="entry name" value="Periplasmic binding protein-like II"/>
    <property type="match status" value="2"/>
</dbReference>
<evidence type="ECO:0000256" key="1">
    <source>
        <dbReference type="ARBA" id="ARBA00004418"/>
    </source>
</evidence>
<comment type="caution">
    <text evidence="4">The sequence shown here is derived from an EMBL/GenBank/DDBJ whole genome shotgun (WGS) entry which is preliminary data.</text>
</comment>
<dbReference type="GO" id="GO:0042597">
    <property type="term" value="C:periplasmic space"/>
    <property type="evidence" value="ECO:0007669"/>
    <property type="project" value="UniProtKB-SubCell"/>
</dbReference>
<accession>A0A2P8ESN3</accession>
<gene>
    <name evidence="4" type="ORF">CLV44_1175</name>
</gene>
<comment type="subcellular location">
    <subcellularLocation>
        <location evidence="1">Periplasm</location>
    </subcellularLocation>
</comment>